<evidence type="ECO:0000256" key="1">
    <source>
        <dbReference type="ARBA" id="ARBA00004167"/>
    </source>
</evidence>
<sequence length="148" mass="16504">MFDIGAAEILIILVVAVAVIGPKDMPAALRQAGRWLGKIRRMSNHVRSGIDTMIREAEMEDMEKEWKAQNERIMRDHPEATEDIAEFEPMRKRQATEAEEPQMRPLAAPPEEASESAEAKPARDPDDPPLPSELPQLPFGRGSNEGHG</sequence>
<dbReference type="Proteomes" id="UP000603317">
    <property type="component" value="Unassembled WGS sequence"/>
</dbReference>
<evidence type="ECO:0000313" key="13">
    <source>
        <dbReference type="Proteomes" id="UP000603317"/>
    </source>
</evidence>
<keyword evidence="5 9" id="KW-0653">Protein transport</keyword>
<comment type="caution">
    <text evidence="12">The sequence shown here is derived from an EMBL/GenBank/DDBJ whole genome shotgun (WGS) entry which is preliminary data.</text>
</comment>
<dbReference type="InterPro" id="IPR018448">
    <property type="entry name" value="TatB"/>
</dbReference>
<evidence type="ECO:0000256" key="3">
    <source>
        <dbReference type="ARBA" id="ARBA00022475"/>
    </source>
</evidence>
<evidence type="ECO:0000256" key="8">
    <source>
        <dbReference type="ARBA" id="ARBA00023136"/>
    </source>
</evidence>
<evidence type="ECO:0000256" key="2">
    <source>
        <dbReference type="ARBA" id="ARBA00022448"/>
    </source>
</evidence>
<evidence type="ECO:0000256" key="4">
    <source>
        <dbReference type="ARBA" id="ARBA00022692"/>
    </source>
</evidence>
<accession>A0ABQ1FDT3</accession>
<protein>
    <recommendedName>
        <fullName evidence="9">Sec-independent protein translocase protein TatB</fullName>
    </recommendedName>
</protein>
<dbReference type="PRINTS" id="PR01506">
    <property type="entry name" value="TATBPROTEIN"/>
</dbReference>
<evidence type="ECO:0000256" key="10">
    <source>
        <dbReference type="SAM" id="MobiDB-lite"/>
    </source>
</evidence>
<evidence type="ECO:0000256" key="6">
    <source>
        <dbReference type="ARBA" id="ARBA00022989"/>
    </source>
</evidence>
<comment type="subcellular location">
    <subcellularLocation>
        <location evidence="9">Cell membrane</location>
        <topology evidence="9">Single-pass membrane protein</topology>
    </subcellularLocation>
    <subcellularLocation>
        <location evidence="1">Membrane</location>
        <topology evidence="1">Single-pass membrane protein</topology>
    </subcellularLocation>
</comment>
<feature type="transmembrane region" description="Helical" evidence="11">
    <location>
        <begin position="6"/>
        <end position="22"/>
    </location>
</feature>
<feature type="compositionally biased region" description="Basic and acidic residues" evidence="10">
    <location>
        <begin position="117"/>
        <end position="126"/>
    </location>
</feature>
<evidence type="ECO:0000256" key="5">
    <source>
        <dbReference type="ARBA" id="ARBA00022927"/>
    </source>
</evidence>
<feature type="region of interest" description="Disordered" evidence="10">
    <location>
        <begin position="70"/>
        <end position="148"/>
    </location>
</feature>
<dbReference type="HAMAP" id="MF_00237">
    <property type="entry name" value="TatB"/>
    <property type="match status" value="1"/>
</dbReference>
<evidence type="ECO:0000256" key="11">
    <source>
        <dbReference type="SAM" id="Phobius"/>
    </source>
</evidence>
<dbReference type="Pfam" id="PF02416">
    <property type="entry name" value="TatA_B_E"/>
    <property type="match status" value="1"/>
</dbReference>
<keyword evidence="7 9" id="KW-0811">Translocation</keyword>
<gene>
    <name evidence="9" type="primary">tatB</name>
    <name evidence="12" type="ORF">GCM10010923_18410</name>
</gene>
<evidence type="ECO:0000313" key="12">
    <source>
        <dbReference type="EMBL" id="GGA08487.1"/>
    </source>
</evidence>
<dbReference type="NCBIfam" id="TIGR01410">
    <property type="entry name" value="tatB"/>
    <property type="match status" value="1"/>
</dbReference>
<dbReference type="Gene3D" id="1.20.5.3310">
    <property type="match status" value="1"/>
</dbReference>
<dbReference type="InterPro" id="IPR003369">
    <property type="entry name" value="TatA/B/E"/>
</dbReference>
<evidence type="ECO:0000256" key="9">
    <source>
        <dbReference type="HAMAP-Rule" id="MF_00237"/>
    </source>
</evidence>
<keyword evidence="3 9" id="KW-1003">Cell membrane</keyword>
<comment type="similarity">
    <text evidence="9">Belongs to the TatB family.</text>
</comment>
<dbReference type="PANTHER" id="PTHR33162:SF1">
    <property type="entry name" value="SEC-INDEPENDENT PROTEIN TRANSLOCASE PROTEIN TATA, CHLOROPLASTIC"/>
    <property type="match status" value="1"/>
</dbReference>
<keyword evidence="6 9" id="KW-1133">Transmembrane helix</keyword>
<dbReference type="RefSeq" id="WP_188642412.1">
    <property type="nucleotide sequence ID" value="NZ_BMID01000001.1"/>
</dbReference>
<keyword evidence="4 9" id="KW-0812">Transmembrane</keyword>
<reference evidence="13" key="1">
    <citation type="journal article" date="2019" name="Int. J. Syst. Evol. Microbiol.">
        <title>The Global Catalogue of Microorganisms (GCM) 10K type strain sequencing project: providing services to taxonomists for standard genome sequencing and annotation.</title>
        <authorList>
            <consortium name="The Broad Institute Genomics Platform"/>
            <consortium name="The Broad Institute Genome Sequencing Center for Infectious Disease"/>
            <person name="Wu L."/>
            <person name="Ma J."/>
        </authorList>
    </citation>
    <scope>NUCLEOTIDE SEQUENCE [LARGE SCALE GENOMIC DNA]</scope>
    <source>
        <strain evidence="13">CGMCC 1.15297</strain>
    </source>
</reference>
<name>A0ABQ1FDT3_9SPHN</name>
<dbReference type="EMBL" id="BMID01000001">
    <property type="protein sequence ID" value="GGA08487.1"/>
    <property type="molecule type" value="Genomic_DNA"/>
</dbReference>
<feature type="compositionally biased region" description="Basic and acidic residues" evidence="10">
    <location>
        <begin position="70"/>
        <end position="80"/>
    </location>
</feature>
<keyword evidence="8 9" id="KW-0472">Membrane</keyword>
<organism evidence="12 13">
    <name type="scientific">Blastomonas marina</name>
    <dbReference type="NCBI Taxonomy" id="1867408"/>
    <lineage>
        <taxon>Bacteria</taxon>
        <taxon>Pseudomonadati</taxon>
        <taxon>Pseudomonadota</taxon>
        <taxon>Alphaproteobacteria</taxon>
        <taxon>Sphingomonadales</taxon>
        <taxon>Sphingomonadaceae</taxon>
        <taxon>Blastomonas</taxon>
    </lineage>
</organism>
<dbReference type="PANTHER" id="PTHR33162">
    <property type="entry name" value="SEC-INDEPENDENT PROTEIN TRANSLOCASE PROTEIN TATA, CHLOROPLASTIC"/>
    <property type="match status" value="1"/>
</dbReference>
<keyword evidence="13" id="KW-1185">Reference proteome</keyword>
<proteinExistence type="inferred from homology"/>
<comment type="function">
    <text evidence="9">Part of the twin-arginine translocation (Tat) system that transports large folded proteins containing a characteristic twin-arginine motif in their signal peptide across membranes. Together with TatC, TatB is part of a receptor directly interacting with Tat signal peptides. TatB may form an oligomeric binding site that transiently accommodates folded Tat precursor proteins before their translocation.</text>
</comment>
<evidence type="ECO:0000256" key="7">
    <source>
        <dbReference type="ARBA" id="ARBA00023010"/>
    </source>
</evidence>
<comment type="subunit">
    <text evidence="9">The Tat system comprises two distinct complexes: a TatABC complex, containing multiple copies of TatA, TatB and TatC subunits, and a separate TatA complex, containing only TatA subunits. Substrates initially bind to the TatABC complex, which probably triggers association of the separate TatA complex to form the active translocon.</text>
</comment>
<keyword evidence="2 9" id="KW-0813">Transport</keyword>